<dbReference type="Proteomes" id="UP001441944">
    <property type="component" value="Unassembled WGS sequence"/>
</dbReference>
<evidence type="ECO:0000313" key="2">
    <source>
        <dbReference type="EMBL" id="GAA6197064.1"/>
    </source>
</evidence>
<protein>
    <submittedName>
        <fullName evidence="2">Uncharacterized protein</fullName>
    </submittedName>
</protein>
<dbReference type="EMBL" id="BAABWU010000009">
    <property type="protein sequence ID" value="GAA6197064.1"/>
    <property type="molecule type" value="Genomic_DNA"/>
</dbReference>
<accession>A0ABQ0AMK0</accession>
<sequence>MQGDQQAGGEAVQDQGGHIPHPAPIGRNLAPLHDVEPVNAPVEIGEAGAFEQLPVSEPGGEGFVGIHLIFLWLNPKLMGKRRERRRQKGGEAKTW</sequence>
<name>A0ABQ0AMK0_9RHOB</name>
<evidence type="ECO:0000256" key="1">
    <source>
        <dbReference type="SAM" id="MobiDB-lite"/>
    </source>
</evidence>
<comment type="caution">
    <text evidence="2">The sequence shown here is derived from an EMBL/GenBank/DDBJ whole genome shotgun (WGS) entry which is preliminary data.</text>
</comment>
<reference evidence="2 3" key="1">
    <citation type="submission" date="2024-04" db="EMBL/GenBank/DDBJ databases">
        <title>Draft genome sequence of Pseudophaeobacter arcticus NBRC 116598.</title>
        <authorList>
            <person name="Miyakawa T."/>
            <person name="Kusuya Y."/>
            <person name="Miura T."/>
        </authorList>
    </citation>
    <scope>NUCLEOTIDE SEQUENCE [LARGE SCALE GENOMIC DNA]</scope>
    <source>
        <strain evidence="2 3">SU-CL00105</strain>
    </source>
</reference>
<gene>
    <name evidence="2" type="ORF">NBRC116598_25080</name>
</gene>
<evidence type="ECO:0000313" key="3">
    <source>
        <dbReference type="Proteomes" id="UP001441944"/>
    </source>
</evidence>
<proteinExistence type="predicted"/>
<organism evidence="2 3">
    <name type="scientific">Pseudophaeobacter arcticus</name>
    <dbReference type="NCBI Taxonomy" id="385492"/>
    <lineage>
        <taxon>Bacteria</taxon>
        <taxon>Pseudomonadati</taxon>
        <taxon>Pseudomonadota</taxon>
        <taxon>Alphaproteobacteria</taxon>
        <taxon>Rhodobacterales</taxon>
        <taxon>Paracoccaceae</taxon>
        <taxon>Pseudophaeobacter</taxon>
    </lineage>
</organism>
<keyword evidence="3" id="KW-1185">Reference proteome</keyword>
<feature type="region of interest" description="Disordered" evidence="1">
    <location>
        <begin position="1"/>
        <end position="31"/>
    </location>
</feature>